<reference evidence="2" key="1">
    <citation type="journal article" date="2022" name="Mol. Ecol. Resour.">
        <title>The genomes of chicory, endive, great burdock and yacon provide insights into Asteraceae palaeo-polyploidization history and plant inulin production.</title>
        <authorList>
            <person name="Fan W."/>
            <person name="Wang S."/>
            <person name="Wang H."/>
            <person name="Wang A."/>
            <person name="Jiang F."/>
            <person name="Liu H."/>
            <person name="Zhao H."/>
            <person name="Xu D."/>
            <person name="Zhang Y."/>
        </authorList>
    </citation>
    <scope>NUCLEOTIDE SEQUENCE [LARGE SCALE GENOMIC DNA]</scope>
    <source>
        <strain evidence="2">cv. Punajuju</strain>
    </source>
</reference>
<evidence type="ECO:0000313" key="2">
    <source>
        <dbReference type="Proteomes" id="UP001055811"/>
    </source>
</evidence>
<name>A0ACB8Z0C9_CICIN</name>
<gene>
    <name evidence="1" type="ORF">L2E82_48957</name>
</gene>
<keyword evidence="2" id="KW-1185">Reference proteome</keyword>
<proteinExistence type="predicted"/>
<comment type="caution">
    <text evidence="1">The sequence shown here is derived from an EMBL/GenBank/DDBJ whole genome shotgun (WGS) entry which is preliminary data.</text>
</comment>
<evidence type="ECO:0000313" key="1">
    <source>
        <dbReference type="EMBL" id="KAI3690750.1"/>
    </source>
</evidence>
<reference evidence="1 2" key="2">
    <citation type="journal article" date="2022" name="Mol. Ecol. Resour.">
        <title>The genomes of chicory, endive, great burdock and yacon provide insights into Asteraceae paleo-polyploidization history and plant inulin production.</title>
        <authorList>
            <person name="Fan W."/>
            <person name="Wang S."/>
            <person name="Wang H."/>
            <person name="Wang A."/>
            <person name="Jiang F."/>
            <person name="Liu H."/>
            <person name="Zhao H."/>
            <person name="Xu D."/>
            <person name="Zhang Y."/>
        </authorList>
    </citation>
    <scope>NUCLEOTIDE SEQUENCE [LARGE SCALE GENOMIC DNA]</scope>
    <source>
        <strain evidence="2">cv. Punajuju</strain>
        <tissue evidence="1">Leaves</tissue>
    </source>
</reference>
<sequence>MNEISTLSGIKILLNWSWKSLLRSGRESNQFNDLVNELAGFEFGNGVDYWCWNGGGDGFSVKKARELLGMGDGASSSNSLFKWVNWLPLKINCLAWKVLELWKLFGDWASVLPRKPNSCADLISILNDGKSKITSMLCTPSVCGIAIDIALSPLMLLPTGRRTPSVRLNV</sequence>
<dbReference type="EMBL" id="CM042017">
    <property type="protein sequence ID" value="KAI3690750.1"/>
    <property type="molecule type" value="Genomic_DNA"/>
</dbReference>
<accession>A0ACB8Z0C9</accession>
<organism evidence="1 2">
    <name type="scientific">Cichorium intybus</name>
    <name type="common">Chicory</name>
    <dbReference type="NCBI Taxonomy" id="13427"/>
    <lineage>
        <taxon>Eukaryota</taxon>
        <taxon>Viridiplantae</taxon>
        <taxon>Streptophyta</taxon>
        <taxon>Embryophyta</taxon>
        <taxon>Tracheophyta</taxon>
        <taxon>Spermatophyta</taxon>
        <taxon>Magnoliopsida</taxon>
        <taxon>eudicotyledons</taxon>
        <taxon>Gunneridae</taxon>
        <taxon>Pentapetalae</taxon>
        <taxon>asterids</taxon>
        <taxon>campanulids</taxon>
        <taxon>Asterales</taxon>
        <taxon>Asteraceae</taxon>
        <taxon>Cichorioideae</taxon>
        <taxon>Cichorieae</taxon>
        <taxon>Cichoriinae</taxon>
        <taxon>Cichorium</taxon>
    </lineage>
</organism>
<dbReference type="Proteomes" id="UP001055811">
    <property type="component" value="Linkage Group LG09"/>
</dbReference>
<protein>
    <submittedName>
        <fullName evidence="1">Uncharacterized protein</fullName>
    </submittedName>
</protein>